<dbReference type="AlphaFoldDB" id="A0A2V1GXW9"/>
<organism evidence="7 8">
    <name type="scientific">Pelagibaculum spongiae</name>
    <dbReference type="NCBI Taxonomy" id="2080658"/>
    <lineage>
        <taxon>Bacteria</taxon>
        <taxon>Pseudomonadati</taxon>
        <taxon>Pseudomonadota</taxon>
        <taxon>Gammaproteobacteria</taxon>
        <taxon>Oceanospirillales</taxon>
        <taxon>Pelagibaculum</taxon>
    </lineage>
</organism>
<dbReference type="InterPro" id="IPR050638">
    <property type="entry name" value="AA-Vitamin_Transporters"/>
</dbReference>
<feature type="transmembrane region" description="Helical" evidence="5">
    <location>
        <begin position="267"/>
        <end position="284"/>
    </location>
</feature>
<dbReference type="PANTHER" id="PTHR32322">
    <property type="entry name" value="INNER MEMBRANE TRANSPORTER"/>
    <property type="match status" value="1"/>
</dbReference>
<accession>A0A2V1GXW9</accession>
<feature type="transmembrane region" description="Helical" evidence="5">
    <location>
        <begin position="212"/>
        <end position="231"/>
    </location>
</feature>
<feature type="transmembrane region" description="Helical" evidence="5">
    <location>
        <begin position="23"/>
        <end position="44"/>
    </location>
</feature>
<feature type="domain" description="EamA" evidence="6">
    <location>
        <begin position="1"/>
        <end position="133"/>
    </location>
</feature>
<evidence type="ECO:0000256" key="5">
    <source>
        <dbReference type="SAM" id="Phobius"/>
    </source>
</evidence>
<evidence type="ECO:0000313" key="7">
    <source>
        <dbReference type="EMBL" id="PVZ66362.1"/>
    </source>
</evidence>
<dbReference type="EMBL" id="QDDL01000008">
    <property type="protein sequence ID" value="PVZ66362.1"/>
    <property type="molecule type" value="Genomic_DNA"/>
</dbReference>
<feature type="transmembrane region" description="Helical" evidence="5">
    <location>
        <begin position="143"/>
        <end position="163"/>
    </location>
</feature>
<feature type="transmembrane region" description="Helical" evidence="5">
    <location>
        <begin position="119"/>
        <end position="137"/>
    </location>
</feature>
<dbReference type="SUPFAM" id="SSF103481">
    <property type="entry name" value="Multidrug resistance efflux transporter EmrE"/>
    <property type="match status" value="2"/>
</dbReference>
<reference evidence="7 8" key="1">
    <citation type="submission" date="2018-04" db="EMBL/GenBank/DDBJ databases">
        <title>Thalassorhabdus spongiae gen. nov., sp. nov., isolated from a marine sponge in South-West Iceland.</title>
        <authorList>
            <person name="Knobloch S."/>
            <person name="Daussin A."/>
            <person name="Johannsson R."/>
            <person name="Marteinsson V.T."/>
        </authorList>
    </citation>
    <scope>NUCLEOTIDE SEQUENCE [LARGE SCALE GENOMIC DNA]</scope>
    <source>
        <strain evidence="7 8">Hp12</strain>
    </source>
</reference>
<evidence type="ECO:0000313" key="8">
    <source>
        <dbReference type="Proteomes" id="UP000244906"/>
    </source>
</evidence>
<dbReference type="Pfam" id="PF00892">
    <property type="entry name" value="EamA"/>
    <property type="match status" value="2"/>
</dbReference>
<dbReference type="PANTHER" id="PTHR32322:SF9">
    <property type="entry name" value="AMINO-ACID METABOLITE EFFLUX PUMP-RELATED"/>
    <property type="match status" value="1"/>
</dbReference>
<comment type="caution">
    <text evidence="7">The sequence shown here is derived from an EMBL/GenBank/DDBJ whole genome shotgun (WGS) entry which is preliminary data.</text>
</comment>
<gene>
    <name evidence="7" type="ORF">DC094_16830</name>
</gene>
<feature type="transmembrane region" description="Helical" evidence="5">
    <location>
        <begin position="90"/>
        <end position="107"/>
    </location>
</feature>
<dbReference type="GO" id="GO:0016020">
    <property type="term" value="C:membrane"/>
    <property type="evidence" value="ECO:0007669"/>
    <property type="project" value="UniProtKB-SubCell"/>
</dbReference>
<feature type="domain" description="EamA" evidence="6">
    <location>
        <begin position="145"/>
        <end position="285"/>
    </location>
</feature>
<keyword evidence="8" id="KW-1185">Reference proteome</keyword>
<protein>
    <submittedName>
        <fullName evidence="7">EamA family transporter</fullName>
    </submittedName>
</protein>
<feature type="transmembrane region" description="Helical" evidence="5">
    <location>
        <begin position="184"/>
        <end position="206"/>
    </location>
</feature>
<dbReference type="InterPro" id="IPR000620">
    <property type="entry name" value="EamA_dom"/>
</dbReference>
<keyword evidence="3 5" id="KW-1133">Transmembrane helix</keyword>
<dbReference type="InterPro" id="IPR037185">
    <property type="entry name" value="EmrE-like"/>
</dbReference>
<feature type="transmembrane region" description="Helical" evidence="5">
    <location>
        <begin position="65"/>
        <end position="84"/>
    </location>
</feature>
<feature type="transmembrane region" description="Helical" evidence="5">
    <location>
        <begin position="243"/>
        <end position="261"/>
    </location>
</feature>
<evidence type="ECO:0000256" key="4">
    <source>
        <dbReference type="ARBA" id="ARBA00023136"/>
    </source>
</evidence>
<evidence type="ECO:0000256" key="2">
    <source>
        <dbReference type="ARBA" id="ARBA00022692"/>
    </source>
</evidence>
<comment type="subcellular location">
    <subcellularLocation>
        <location evidence="1">Membrane</location>
        <topology evidence="1">Multi-pass membrane protein</topology>
    </subcellularLocation>
</comment>
<evidence type="ECO:0000256" key="1">
    <source>
        <dbReference type="ARBA" id="ARBA00004141"/>
    </source>
</evidence>
<keyword evidence="4 5" id="KW-0472">Membrane</keyword>
<keyword evidence="2 5" id="KW-0812">Transmembrane</keyword>
<evidence type="ECO:0000256" key="3">
    <source>
        <dbReference type="ARBA" id="ARBA00022989"/>
    </source>
</evidence>
<name>A0A2V1GXW9_9GAMM</name>
<sequence length="288" mass="30786">MIAFAANSVLTRAALTDLLIDPYSFSTIRLASGAITLLLILKLTTRLKNTPIRQQAFKSKFDQGSLARALLLLGYACFFSIAYLSIHSGTGALVLFASVQITILLYAHHFKQQLNRYEILGSGIALSGLIYLFLPGLNTPPLGSALLMLVAGVCWGGFTLAGMQATQAAKTGTLTPLQNMQQSFLLATPIALIVLTIAVVIFNQYLLFSVDGVLLALTSGSITSAIGYWAWYQILPKLTASQAASSQLSVPLLATFGGLIFLNELLVSRLTIAAAIILAGIFLTNKKQ</sequence>
<proteinExistence type="predicted"/>
<evidence type="ECO:0000259" key="6">
    <source>
        <dbReference type="Pfam" id="PF00892"/>
    </source>
</evidence>
<dbReference type="Proteomes" id="UP000244906">
    <property type="component" value="Unassembled WGS sequence"/>
</dbReference>